<dbReference type="Proteomes" id="UP001232163">
    <property type="component" value="Unassembled WGS sequence"/>
</dbReference>
<comment type="similarity">
    <text evidence="1">Belongs to the peptidase S49 family.</text>
</comment>
<proteinExistence type="inferred from homology"/>
<dbReference type="InterPro" id="IPR029045">
    <property type="entry name" value="ClpP/crotonase-like_dom_sf"/>
</dbReference>
<dbReference type="Gene3D" id="3.90.226.10">
    <property type="entry name" value="2-enoyl-CoA Hydratase, Chain A, domain 1"/>
    <property type="match status" value="2"/>
</dbReference>
<dbReference type="InterPro" id="IPR002142">
    <property type="entry name" value="Peptidase_S49"/>
</dbReference>
<feature type="domain" description="Peptidase S49" evidence="3">
    <location>
        <begin position="124"/>
        <end position="271"/>
    </location>
</feature>
<dbReference type="PANTHER" id="PTHR42987:SF4">
    <property type="entry name" value="PROTEASE SOHB-RELATED"/>
    <property type="match status" value="1"/>
</dbReference>
<dbReference type="Pfam" id="PF01343">
    <property type="entry name" value="Peptidase_S49"/>
    <property type="match status" value="1"/>
</dbReference>
<accession>A0ABT9MB80</accession>
<organism evidence="4 5">
    <name type="scientific">Deinococcus enclensis</name>
    <dbReference type="NCBI Taxonomy" id="1049582"/>
    <lineage>
        <taxon>Bacteria</taxon>
        <taxon>Thermotogati</taxon>
        <taxon>Deinococcota</taxon>
        <taxon>Deinococci</taxon>
        <taxon>Deinococcales</taxon>
        <taxon>Deinococcaceae</taxon>
        <taxon>Deinococcus</taxon>
    </lineage>
</organism>
<name>A0ABT9MB80_9DEIO</name>
<evidence type="ECO:0000259" key="3">
    <source>
        <dbReference type="Pfam" id="PF01343"/>
    </source>
</evidence>
<sequence>MTKTTTPPSSPFLGRPLAILPSALAALEDTIRAGPANLTRLADAAPTSTREGRVAVIRVHGPILAGAPSWYREFMALTDPYELAAAIRAVAGDSTVTGIVLDVNSPGGVVEGVDLAAEAVREAAKVKPVITAVRDMMASAAFWIGCGATTILAGRTSMVGSIGTYMRWSDWSGSYDQDGIKVHVYRSGDLKAPGQMGEAHNEFVDETYSTLVEDTNAVFLRGVSLGRNVTPAQVQERWASGRVWVGEQAIAAGVADRLGTLQDAITLASAGKARGSSARAASLTPPQGGKDGHPMPPEILAMLGLDENATPEQIKAALQKREAAAKAAERTSIFAALGVTEEDGKPADLTGLKAQAEDGAAYRTALTEQIKARTITLRGNDEAGQAAAERAAKVWGRADIADLKAEADRLQAEIDTTLPGGRLSVNKTGQDTVDRPRRPASAFGVR</sequence>
<reference evidence="4 5" key="1">
    <citation type="submission" date="2023-07" db="EMBL/GenBank/DDBJ databases">
        <title>Genomic Encyclopedia of Type Strains, Phase IV (KMG-IV): sequencing the most valuable type-strain genomes for metagenomic binning, comparative biology and taxonomic classification.</title>
        <authorList>
            <person name="Goeker M."/>
        </authorList>
    </citation>
    <scope>NUCLEOTIDE SEQUENCE [LARGE SCALE GENOMIC DNA]</scope>
    <source>
        <strain evidence="4 5">NIO-1023</strain>
    </source>
</reference>
<keyword evidence="5" id="KW-1185">Reference proteome</keyword>
<comment type="caution">
    <text evidence="4">The sequence shown here is derived from an EMBL/GenBank/DDBJ whole genome shotgun (WGS) entry which is preliminary data.</text>
</comment>
<evidence type="ECO:0000313" key="5">
    <source>
        <dbReference type="Proteomes" id="UP001232163"/>
    </source>
</evidence>
<dbReference type="RefSeq" id="WP_307464996.1">
    <property type="nucleotide sequence ID" value="NZ_JAURUR010000002.1"/>
</dbReference>
<evidence type="ECO:0000313" key="4">
    <source>
        <dbReference type="EMBL" id="MDP9763850.1"/>
    </source>
</evidence>
<dbReference type="CDD" id="cd07022">
    <property type="entry name" value="S49_Sppa_36K_type"/>
    <property type="match status" value="1"/>
</dbReference>
<dbReference type="SUPFAM" id="SSF52096">
    <property type="entry name" value="ClpP/crotonase"/>
    <property type="match status" value="1"/>
</dbReference>
<dbReference type="EMBL" id="JAURUR010000002">
    <property type="protein sequence ID" value="MDP9763850.1"/>
    <property type="molecule type" value="Genomic_DNA"/>
</dbReference>
<feature type="region of interest" description="Disordered" evidence="2">
    <location>
        <begin position="419"/>
        <end position="446"/>
    </location>
</feature>
<protein>
    <submittedName>
        <fullName evidence="4">Signal peptide peptidase SppA</fullName>
    </submittedName>
</protein>
<dbReference type="PANTHER" id="PTHR42987">
    <property type="entry name" value="PEPTIDASE S49"/>
    <property type="match status" value="1"/>
</dbReference>
<gene>
    <name evidence="4" type="ORF">QO006_001267</name>
</gene>
<evidence type="ECO:0000256" key="1">
    <source>
        <dbReference type="ARBA" id="ARBA00008683"/>
    </source>
</evidence>
<feature type="region of interest" description="Disordered" evidence="2">
    <location>
        <begin position="275"/>
        <end position="294"/>
    </location>
</feature>
<dbReference type="InterPro" id="IPR033855">
    <property type="entry name" value="Protein_C"/>
</dbReference>
<evidence type="ECO:0000256" key="2">
    <source>
        <dbReference type="SAM" id="MobiDB-lite"/>
    </source>
</evidence>